<protein>
    <recommendedName>
        <fullName evidence="5">3-dehydroquinate synthase</fullName>
    </recommendedName>
</protein>
<proteinExistence type="predicted"/>
<dbReference type="GO" id="GO:0009073">
    <property type="term" value="P:aromatic amino acid family biosynthetic process"/>
    <property type="evidence" value="ECO:0007669"/>
    <property type="project" value="TreeGrafter"/>
</dbReference>
<dbReference type="SUPFAM" id="SSF56796">
    <property type="entry name" value="Dehydroquinate synthase-like"/>
    <property type="match status" value="1"/>
</dbReference>
<evidence type="ECO:0000256" key="2">
    <source>
        <dbReference type="ARBA" id="ARBA00023239"/>
    </source>
</evidence>
<name>A0AAU9LRK8_9ASTR</name>
<gene>
    <name evidence="3" type="ORF">LVIROSA_LOCUS301</name>
</gene>
<keyword evidence="1" id="KW-0520">NAD</keyword>
<sequence length="134" mass="14390">MAAAATASYSTISPKHNVSFSTNNHHHFNKNALGFVSENPIPIRSLSLSCSRPAKHSMKVSATSAAPPVIETSKSSSDEVPTVVDVDLGDRSYPIYIGSGLLNQPDLLQRHIHGKRVLVVTNTTVAPLYLDKVV</sequence>
<organism evidence="3 4">
    <name type="scientific">Lactuca virosa</name>
    <dbReference type="NCBI Taxonomy" id="75947"/>
    <lineage>
        <taxon>Eukaryota</taxon>
        <taxon>Viridiplantae</taxon>
        <taxon>Streptophyta</taxon>
        <taxon>Embryophyta</taxon>
        <taxon>Tracheophyta</taxon>
        <taxon>Spermatophyta</taxon>
        <taxon>Magnoliopsida</taxon>
        <taxon>eudicotyledons</taxon>
        <taxon>Gunneridae</taxon>
        <taxon>Pentapetalae</taxon>
        <taxon>asterids</taxon>
        <taxon>campanulids</taxon>
        <taxon>Asterales</taxon>
        <taxon>Asteraceae</taxon>
        <taxon>Cichorioideae</taxon>
        <taxon>Cichorieae</taxon>
        <taxon>Lactucinae</taxon>
        <taxon>Lactuca</taxon>
    </lineage>
</organism>
<dbReference type="InterPro" id="IPR050071">
    <property type="entry name" value="Dehydroquinate_synthase"/>
</dbReference>
<evidence type="ECO:0000256" key="1">
    <source>
        <dbReference type="ARBA" id="ARBA00023027"/>
    </source>
</evidence>
<comment type="caution">
    <text evidence="3">The sequence shown here is derived from an EMBL/GenBank/DDBJ whole genome shotgun (WGS) entry which is preliminary data.</text>
</comment>
<dbReference type="AlphaFoldDB" id="A0AAU9LRK8"/>
<evidence type="ECO:0000313" key="3">
    <source>
        <dbReference type="EMBL" id="CAH1412275.1"/>
    </source>
</evidence>
<dbReference type="EMBL" id="CAKMRJ010000001">
    <property type="protein sequence ID" value="CAH1412275.1"/>
    <property type="molecule type" value="Genomic_DNA"/>
</dbReference>
<evidence type="ECO:0000313" key="4">
    <source>
        <dbReference type="Proteomes" id="UP001157418"/>
    </source>
</evidence>
<dbReference type="Proteomes" id="UP001157418">
    <property type="component" value="Unassembled WGS sequence"/>
</dbReference>
<accession>A0AAU9LRK8</accession>
<evidence type="ECO:0008006" key="5">
    <source>
        <dbReference type="Google" id="ProtNLM"/>
    </source>
</evidence>
<keyword evidence="4" id="KW-1185">Reference proteome</keyword>
<dbReference type="GO" id="GO:0003856">
    <property type="term" value="F:3-dehydroquinate synthase activity"/>
    <property type="evidence" value="ECO:0007669"/>
    <property type="project" value="TreeGrafter"/>
</dbReference>
<reference evidence="3 4" key="1">
    <citation type="submission" date="2022-01" db="EMBL/GenBank/DDBJ databases">
        <authorList>
            <person name="Xiong W."/>
            <person name="Schranz E."/>
        </authorList>
    </citation>
    <scope>NUCLEOTIDE SEQUENCE [LARGE SCALE GENOMIC DNA]</scope>
</reference>
<dbReference type="Gene3D" id="3.40.50.1970">
    <property type="match status" value="1"/>
</dbReference>
<dbReference type="PANTHER" id="PTHR43622:SF7">
    <property type="entry name" value="3-DEHYDROQUINATE SYNTHASE, CHLOROPLASTIC"/>
    <property type="match status" value="1"/>
</dbReference>
<dbReference type="PANTHER" id="PTHR43622">
    <property type="entry name" value="3-DEHYDROQUINATE SYNTHASE"/>
    <property type="match status" value="1"/>
</dbReference>
<keyword evidence="2" id="KW-0456">Lyase</keyword>